<dbReference type="EMBL" id="JABFAI010000335">
    <property type="protein sequence ID" value="KAF4946131.1"/>
    <property type="molecule type" value="Genomic_DNA"/>
</dbReference>
<dbReference type="OrthoDB" id="3789175at2759"/>
<dbReference type="AlphaFoldDB" id="A0A8H4SUL2"/>
<dbReference type="Pfam" id="PF00092">
    <property type="entry name" value="VWA"/>
    <property type="match status" value="1"/>
</dbReference>
<dbReference type="SUPFAM" id="SSF53300">
    <property type="entry name" value="vWA-like"/>
    <property type="match status" value="1"/>
</dbReference>
<proteinExistence type="predicted"/>
<dbReference type="Gene3D" id="3.40.50.410">
    <property type="entry name" value="von Willebrand factor, type A domain"/>
    <property type="match status" value="1"/>
</dbReference>
<evidence type="ECO:0000259" key="1">
    <source>
        <dbReference type="Pfam" id="PF00092"/>
    </source>
</evidence>
<organism evidence="2 3">
    <name type="scientific">Fusarium gaditjirri</name>
    <dbReference type="NCBI Taxonomy" id="282569"/>
    <lineage>
        <taxon>Eukaryota</taxon>
        <taxon>Fungi</taxon>
        <taxon>Dikarya</taxon>
        <taxon>Ascomycota</taxon>
        <taxon>Pezizomycotina</taxon>
        <taxon>Sordariomycetes</taxon>
        <taxon>Hypocreomycetidae</taxon>
        <taxon>Hypocreales</taxon>
        <taxon>Nectriaceae</taxon>
        <taxon>Fusarium</taxon>
        <taxon>Fusarium nisikadoi species complex</taxon>
    </lineage>
</organism>
<dbReference type="InterPro" id="IPR036465">
    <property type="entry name" value="vWFA_dom_sf"/>
</dbReference>
<reference evidence="2" key="2">
    <citation type="submission" date="2020-05" db="EMBL/GenBank/DDBJ databases">
        <authorList>
            <person name="Kim H.-S."/>
            <person name="Proctor R.H."/>
            <person name="Brown D.W."/>
        </authorList>
    </citation>
    <scope>NUCLEOTIDE SEQUENCE</scope>
    <source>
        <strain evidence="2">NRRL 45417</strain>
    </source>
</reference>
<dbReference type="Proteomes" id="UP000604273">
    <property type="component" value="Unassembled WGS sequence"/>
</dbReference>
<dbReference type="Gene3D" id="3.90.70.10">
    <property type="entry name" value="Cysteine proteinases"/>
    <property type="match status" value="1"/>
</dbReference>
<evidence type="ECO:0000313" key="3">
    <source>
        <dbReference type="Proteomes" id="UP000604273"/>
    </source>
</evidence>
<gene>
    <name evidence="2" type="ORF">FGADI_11409</name>
</gene>
<keyword evidence="3" id="KW-1185">Reference proteome</keyword>
<name>A0A8H4SUL2_9HYPO</name>
<dbReference type="SUPFAM" id="SSF54001">
    <property type="entry name" value="Cysteine proteinases"/>
    <property type="match status" value="1"/>
</dbReference>
<feature type="domain" description="VWFA" evidence="1">
    <location>
        <begin position="224"/>
        <end position="306"/>
    </location>
</feature>
<dbReference type="InterPro" id="IPR002035">
    <property type="entry name" value="VWF_A"/>
</dbReference>
<sequence length="684" mass="75486">MASHSTASAVVGCLLDVSGSMHQTLESGRGDERAIERLRAVLRAAVKLARAEQQHSPNALLFVGVFGLDTSKGAPAAIDLCSAIEGMMATDNGENAHDLLIQLANRRGRSHITKYIRTKLEKHEARIIHNYLMRNPAMIDEFANAIPSSFTATVGINATEKAADFAGSLGIGFITSAMDLATDNSEAMIMARKILNDWLNGYQNFVPRKIEAVIRLLEQIDNSFNSASNEQNTLLDSLRHHMYGRTPMRQTLERTIQVFQSYQAQQQALVLISDGQSTDGNPLPPVQKLQAINVTIATIFLTNQSAEAQKSLYDKHMPHWDEGQRTLFNISTPVHGSAHPIPVLASTGWRIPSSGDCRLYTTVCSTDALEEFCSLLLSARFGSADVFLDVFGKVSLDSFVNDAHVRTCNNPSDQGNEGVCYAHAVATVSHMALIRIVDREGGCPSIQTIRERILTMFPAREGGWSVAKVLEQVAAWYRPLRFKAVDENSARQAVLRRRPVLTTFRLSPSGWNTFSNYFNMQGRVLNLATMHLHRRGKDGGGHAVVLTRCDTESLTFINSWGSDWGINGSFSVENAHVLELDLDNGLNVPAQFYDIYWLESDLTPGERAAYHQKVDKALQNYSKEHTSILSLEAACPCCKRPAPLLSFTGSIRCAVCPYCSQSFTPEPGYLLQALYIQAGFTERV</sequence>
<evidence type="ECO:0000313" key="2">
    <source>
        <dbReference type="EMBL" id="KAF4946131.1"/>
    </source>
</evidence>
<protein>
    <recommendedName>
        <fullName evidence="1">VWFA domain-containing protein</fullName>
    </recommendedName>
</protein>
<comment type="caution">
    <text evidence="2">The sequence shown here is derived from an EMBL/GenBank/DDBJ whole genome shotgun (WGS) entry which is preliminary data.</text>
</comment>
<accession>A0A8H4SUL2</accession>
<dbReference type="InterPro" id="IPR038765">
    <property type="entry name" value="Papain-like_cys_pep_sf"/>
</dbReference>
<reference evidence="2" key="1">
    <citation type="journal article" date="2020" name="BMC Genomics">
        <title>Correction to: Identification and distribution of gene clusters required for synthesis of sphingolipid metabolism inhibitors in diverse species of the filamentous fungus Fusarium.</title>
        <authorList>
            <person name="Kim H.S."/>
            <person name="Lohmar J.M."/>
            <person name="Busman M."/>
            <person name="Brown D.W."/>
            <person name="Naumann T.A."/>
            <person name="Divon H.H."/>
            <person name="Lysoe E."/>
            <person name="Uhlig S."/>
            <person name="Proctor R.H."/>
        </authorList>
    </citation>
    <scope>NUCLEOTIDE SEQUENCE</scope>
    <source>
        <strain evidence="2">NRRL 45417</strain>
    </source>
</reference>